<organism evidence="2 3">
    <name type="scientific">Candidatus Filomicrobium marinum</name>
    <dbReference type="NCBI Taxonomy" id="1608628"/>
    <lineage>
        <taxon>Bacteria</taxon>
        <taxon>Pseudomonadati</taxon>
        <taxon>Pseudomonadota</taxon>
        <taxon>Alphaproteobacteria</taxon>
        <taxon>Hyphomicrobiales</taxon>
        <taxon>Hyphomicrobiaceae</taxon>
        <taxon>Filomicrobium</taxon>
    </lineage>
</organism>
<evidence type="ECO:0000313" key="3">
    <source>
        <dbReference type="Proteomes" id="UP000033187"/>
    </source>
</evidence>
<feature type="signal peptide" evidence="1">
    <location>
        <begin position="1"/>
        <end position="22"/>
    </location>
</feature>
<sequence length="163" mass="18219">MSFVRSLIFLFFMAVFMSSAQAAPTCKAVANDIVIGTTRDILQQVVEENPSLKSLSESDLVKKAGKQFLTAERPDFQAHGYMMLLWFAGEEGRTLVKDIGPKLTTEEQRAHYYFVLGLHQIRADGATTAATGRDYIRQMRDSGKVSFVGDDMWTLLIETCTLP</sequence>
<dbReference type="AlphaFoldDB" id="A0A0D6JHM6"/>
<reference evidence="3" key="1">
    <citation type="submission" date="2015-02" db="EMBL/GenBank/DDBJ databases">
        <authorList>
            <person name="Chooi Y.-H."/>
        </authorList>
    </citation>
    <scope>NUCLEOTIDE SEQUENCE [LARGE SCALE GENOMIC DNA]</scope>
    <source>
        <strain evidence="3">strain Y</strain>
    </source>
</reference>
<dbReference type="Proteomes" id="UP000033187">
    <property type="component" value="Chromosome 1"/>
</dbReference>
<proteinExistence type="predicted"/>
<protein>
    <submittedName>
        <fullName evidence="2">Uncharacterized protein</fullName>
    </submittedName>
</protein>
<name>A0A0D6JHM6_9HYPH</name>
<feature type="chain" id="PRO_5002306397" evidence="1">
    <location>
        <begin position="23"/>
        <end position="163"/>
    </location>
</feature>
<keyword evidence="1" id="KW-0732">Signal</keyword>
<accession>A0A0D6JHM6</accession>
<gene>
    <name evidence="2" type="ORF">YBN1229_v1_2655</name>
</gene>
<dbReference type="EMBL" id="LN829119">
    <property type="protein sequence ID" value="CPR20543.1"/>
    <property type="molecule type" value="Genomic_DNA"/>
</dbReference>
<dbReference type="KEGG" id="fiy:BN1229_v1_2655"/>
<dbReference type="KEGG" id="fil:BN1229_v1_3267"/>
<evidence type="ECO:0000256" key="1">
    <source>
        <dbReference type="SAM" id="SignalP"/>
    </source>
</evidence>
<evidence type="ECO:0000313" key="2">
    <source>
        <dbReference type="EMBL" id="CPR20543.1"/>
    </source>
</evidence>
<keyword evidence="3" id="KW-1185">Reference proteome</keyword>